<sequence>MEVKQSVMSPLDLMSESKTPQARVGDVFVEIHHFTRIHRFSGLSALTYSRGRFRISINWLIPNMIIIGAILIMNVKSLFTTRKLMSYQCSSYYYLNIALLIKYIYGVVAHFIENNRKVNLLNTCLFNIRAVDLVLFTIGEQRPTVKLQVNGLFAIVLIVTAFILRLKLHPPLHEAIDIMASILLLSFKSLRQSLLKCSKMEEKDAAILAEKLIYCHHKLCNSDSSLVADKYTVIAIKGLWSVLAMTVLWQMSKQFASIRNEVRRIVCTHIFQRKVPYIDEMVDRESDYHQLCIDNKREDLFYNAEGNMIQCVRKVDLLNRCLLNIRAVDLVLFSIGERRPATRVHFNFLFVMVLIVTTFTLRLHLHRIASILLLSFKSLRQSIEKCSGVFSSAQLAEKLIHCHHKLCNSSRIVCAHLYQRKVPNIDKMVDREPDYHQLCIDNKREDLFYNAEGDFVPLLTVLLLEHRSILVQFLWRHRKHDTMRPESGPPQQMSLKHKSCRFGFVLYWRT</sequence>
<name>A0A9P0EI85_NEZVI</name>
<dbReference type="AlphaFoldDB" id="A0A9P0EI85"/>
<dbReference type="Proteomes" id="UP001152798">
    <property type="component" value="Chromosome 3"/>
</dbReference>
<protein>
    <submittedName>
        <fullName evidence="2">Uncharacterized protein</fullName>
    </submittedName>
</protein>
<feature type="transmembrane region" description="Helical" evidence="1">
    <location>
        <begin position="91"/>
        <end position="112"/>
    </location>
</feature>
<feature type="transmembrane region" description="Helical" evidence="1">
    <location>
        <begin position="346"/>
        <end position="365"/>
    </location>
</feature>
<keyword evidence="3" id="KW-1185">Reference proteome</keyword>
<keyword evidence="1" id="KW-0472">Membrane</keyword>
<accession>A0A9P0EI85</accession>
<proteinExistence type="predicted"/>
<evidence type="ECO:0000313" key="2">
    <source>
        <dbReference type="EMBL" id="CAH1394716.1"/>
    </source>
</evidence>
<evidence type="ECO:0000256" key="1">
    <source>
        <dbReference type="SAM" id="Phobius"/>
    </source>
</evidence>
<feature type="transmembrane region" description="Helical" evidence="1">
    <location>
        <begin position="149"/>
        <end position="166"/>
    </location>
</feature>
<organism evidence="2 3">
    <name type="scientific">Nezara viridula</name>
    <name type="common">Southern green stink bug</name>
    <name type="synonym">Cimex viridulus</name>
    <dbReference type="NCBI Taxonomy" id="85310"/>
    <lineage>
        <taxon>Eukaryota</taxon>
        <taxon>Metazoa</taxon>
        <taxon>Ecdysozoa</taxon>
        <taxon>Arthropoda</taxon>
        <taxon>Hexapoda</taxon>
        <taxon>Insecta</taxon>
        <taxon>Pterygota</taxon>
        <taxon>Neoptera</taxon>
        <taxon>Paraneoptera</taxon>
        <taxon>Hemiptera</taxon>
        <taxon>Heteroptera</taxon>
        <taxon>Panheteroptera</taxon>
        <taxon>Pentatomomorpha</taxon>
        <taxon>Pentatomoidea</taxon>
        <taxon>Pentatomidae</taxon>
        <taxon>Pentatominae</taxon>
        <taxon>Nezara</taxon>
    </lineage>
</organism>
<feature type="transmembrane region" description="Helical" evidence="1">
    <location>
        <begin position="59"/>
        <end position="79"/>
    </location>
</feature>
<gene>
    <name evidence="2" type="ORF">NEZAVI_LOCUS5155</name>
</gene>
<reference evidence="2" key="1">
    <citation type="submission" date="2022-01" db="EMBL/GenBank/DDBJ databases">
        <authorList>
            <person name="King R."/>
        </authorList>
    </citation>
    <scope>NUCLEOTIDE SEQUENCE</scope>
</reference>
<evidence type="ECO:0000313" key="3">
    <source>
        <dbReference type="Proteomes" id="UP001152798"/>
    </source>
</evidence>
<keyword evidence="1" id="KW-0812">Transmembrane</keyword>
<dbReference type="EMBL" id="OV725079">
    <property type="protein sequence ID" value="CAH1394716.1"/>
    <property type="molecule type" value="Genomic_DNA"/>
</dbReference>
<keyword evidence="1" id="KW-1133">Transmembrane helix</keyword>